<dbReference type="EMBL" id="JAVIDA010000001">
    <property type="protein sequence ID" value="MDQ9069909.1"/>
    <property type="molecule type" value="Genomic_DNA"/>
</dbReference>
<evidence type="ECO:0000313" key="2">
    <source>
        <dbReference type="EMBL" id="MDQ9069909.1"/>
    </source>
</evidence>
<comment type="caution">
    <text evidence="2">The sequence shown here is derived from an EMBL/GenBank/DDBJ whole genome shotgun (WGS) entry which is preliminary data.</text>
</comment>
<protein>
    <submittedName>
        <fullName evidence="2">Multidrug resistance efflux transporter family protein</fullName>
    </submittedName>
</protein>
<feature type="transmembrane region" description="Helical" evidence="1">
    <location>
        <begin position="21"/>
        <end position="40"/>
    </location>
</feature>
<gene>
    <name evidence="2" type="ORF">RFH51_00300</name>
</gene>
<feature type="transmembrane region" description="Helical" evidence="1">
    <location>
        <begin position="60"/>
        <end position="77"/>
    </location>
</feature>
<feature type="transmembrane region" description="Helical" evidence="1">
    <location>
        <begin position="306"/>
        <end position="325"/>
    </location>
</feature>
<keyword evidence="1" id="KW-1133">Transmembrane helix</keyword>
<dbReference type="InterPro" id="IPR032713">
    <property type="entry name" value="EmrE"/>
</dbReference>
<evidence type="ECO:0000313" key="3">
    <source>
        <dbReference type="Proteomes" id="UP001243195"/>
    </source>
</evidence>
<organism evidence="2 3">
    <name type="scientific">Acinetobacter gerneri</name>
    <dbReference type="NCBI Taxonomy" id="202952"/>
    <lineage>
        <taxon>Bacteria</taxon>
        <taxon>Pseudomonadati</taxon>
        <taxon>Pseudomonadota</taxon>
        <taxon>Gammaproteobacteria</taxon>
        <taxon>Moraxellales</taxon>
        <taxon>Moraxellaceae</taxon>
        <taxon>Acinetobacter</taxon>
    </lineage>
</organism>
<accession>A0AAW8JDT6</accession>
<dbReference type="Pfam" id="PF13536">
    <property type="entry name" value="EmrE"/>
    <property type="match status" value="1"/>
</dbReference>
<dbReference type="AlphaFoldDB" id="A0AAW8JDT6"/>
<name>A0AAW8JDT6_9GAMM</name>
<proteinExistence type="predicted"/>
<evidence type="ECO:0000256" key="1">
    <source>
        <dbReference type="SAM" id="Phobius"/>
    </source>
</evidence>
<feature type="transmembrane region" description="Helical" evidence="1">
    <location>
        <begin position="213"/>
        <end position="231"/>
    </location>
</feature>
<feature type="transmembrane region" description="Helical" evidence="1">
    <location>
        <begin position="280"/>
        <end position="300"/>
    </location>
</feature>
<feature type="transmembrane region" description="Helical" evidence="1">
    <location>
        <begin position="173"/>
        <end position="192"/>
    </location>
</feature>
<dbReference type="RefSeq" id="WP_308958780.1">
    <property type="nucleotide sequence ID" value="NZ_JAVICY010000011.1"/>
</dbReference>
<feature type="transmembrane region" description="Helical" evidence="1">
    <location>
        <begin position="89"/>
        <end position="111"/>
    </location>
</feature>
<feature type="transmembrane region" description="Helical" evidence="1">
    <location>
        <begin position="117"/>
        <end position="139"/>
    </location>
</feature>
<keyword evidence="1" id="KW-0472">Membrane</keyword>
<sequence>MQYNAQLEMSQFDQYSGEFGTMRAIIYGILASCFFSSAFILNRAMELGGGSWLWSSSLRFWFMTPILLLIVAFRGKLKSSFAHLRENFSAYLVWSTVGFGLFYAPLTFASIYSPGWLVAGTWQITIIAGSLLVPFLGGFSSSNKVKIPWSEIKWSVVILLGVFMILLDQMTQISFKQMLAGLIPVVFAAFMYPLGNRKMMQICQDKIQTPERVLNMTIASLPFWLVLSIIGGVEHGAPSMSQVYQAFLVALFSGVIATLLFFTATSLVHKNQNQLAIVEATQSGEVLFTLLGEILIFGMALPSRTALLGVALIIIGMIIHSLASIRHQKALKAVES</sequence>
<reference evidence="2" key="1">
    <citation type="submission" date="2023-08" db="EMBL/GenBank/DDBJ databases">
        <title>Emergence of clinically-relevant ST2 carbapenem-resistant Acinetobacter baumannii strains in hospital sewages in Zhejiang, East of China.</title>
        <authorList>
            <person name="Kaichao C."/>
            <person name="Zhang R."/>
        </authorList>
    </citation>
    <scope>NUCLEOTIDE SEQUENCE</scope>
    <source>
        <strain evidence="2">M-SY-60</strain>
    </source>
</reference>
<feature type="transmembrane region" description="Helical" evidence="1">
    <location>
        <begin position="243"/>
        <end position="268"/>
    </location>
</feature>
<keyword evidence="1" id="KW-0812">Transmembrane</keyword>
<dbReference type="Proteomes" id="UP001243195">
    <property type="component" value="Unassembled WGS sequence"/>
</dbReference>
<feature type="transmembrane region" description="Helical" evidence="1">
    <location>
        <begin position="151"/>
        <end position="167"/>
    </location>
</feature>